<keyword evidence="4" id="KW-1185">Reference proteome</keyword>
<dbReference type="EnsemblMetazoa" id="ISCW005612-RA">
    <property type="protein sequence ID" value="ISCW005612-PA"/>
    <property type="gene ID" value="ISCW005612"/>
</dbReference>
<proteinExistence type="predicted"/>
<feature type="non-terminal residue" evidence="2">
    <location>
        <position position="1"/>
    </location>
</feature>
<dbReference type="InParanoid" id="B7PL42"/>
<dbReference type="AlphaFoldDB" id="B7PL42"/>
<reference evidence="2 4" key="1">
    <citation type="submission" date="2008-03" db="EMBL/GenBank/DDBJ databases">
        <title>Annotation of Ixodes scapularis.</title>
        <authorList>
            <consortium name="Ixodes scapularis Genome Project Consortium"/>
            <person name="Caler E."/>
            <person name="Hannick L.I."/>
            <person name="Bidwell S."/>
            <person name="Joardar V."/>
            <person name="Thiagarajan M."/>
            <person name="Amedeo P."/>
            <person name="Galinsky K.J."/>
            <person name="Schobel S."/>
            <person name="Inman J."/>
            <person name="Hostetler J."/>
            <person name="Miller J."/>
            <person name="Hammond M."/>
            <person name="Megy K."/>
            <person name="Lawson D."/>
            <person name="Kodira C."/>
            <person name="Sutton G."/>
            <person name="Meyer J."/>
            <person name="Hill C.A."/>
            <person name="Birren B."/>
            <person name="Nene V."/>
            <person name="Collins F."/>
            <person name="Alarcon-Chaidez F."/>
            <person name="Wikel S."/>
            <person name="Strausberg R."/>
        </authorList>
    </citation>
    <scope>NUCLEOTIDE SEQUENCE [LARGE SCALE GENOMIC DNA]</scope>
    <source>
        <strain evidence="4">Wikel</strain>
        <strain evidence="2">Wikel colony</strain>
    </source>
</reference>
<dbReference type="VEuPathDB" id="VectorBase:ISCW005612"/>
<evidence type="ECO:0000313" key="3">
    <source>
        <dbReference type="EnsemblMetazoa" id="ISCW005612-PA"/>
    </source>
</evidence>
<sequence length="78" mass="8082">LLGCEHCSNSSIPHKPTAATNSVAACDGQATDSSLPQAEIDTATWCTAGEESWQSEPSFDGTSTCSSRPTTAHKPRGT</sequence>
<dbReference type="EMBL" id="ABJB010887690">
    <property type="status" value="NOT_ANNOTATED_CDS"/>
    <property type="molecule type" value="Genomic_DNA"/>
</dbReference>
<feature type="non-terminal residue" evidence="2">
    <location>
        <position position="78"/>
    </location>
</feature>
<organism>
    <name type="scientific">Ixodes scapularis</name>
    <name type="common">Black-legged tick</name>
    <name type="synonym">Deer tick</name>
    <dbReference type="NCBI Taxonomy" id="6945"/>
    <lineage>
        <taxon>Eukaryota</taxon>
        <taxon>Metazoa</taxon>
        <taxon>Ecdysozoa</taxon>
        <taxon>Arthropoda</taxon>
        <taxon>Chelicerata</taxon>
        <taxon>Arachnida</taxon>
        <taxon>Acari</taxon>
        <taxon>Parasitiformes</taxon>
        <taxon>Ixodida</taxon>
        <taxon>Ixodoidea</taxon>
        <taxon>Ixodidae</taxon>
        <taxon>Ixodinae</taxon>
        <taxon>Ixodes</taxon>
    </lineage>
</organism>
<evidence type="ECO:0000313" key="4">
    <source>
        <dbReference type="Proteomes" id="UP000001555"/>
    </source>
</evidence>
<dbReference type="PaxDb" id="6945-B7PL42"/>
<protein>
    <submittedName>
        <fullName evidence="2 3">Uncharacterized protein</fullName>
    </submittedName>
</protein>
<dbReference type="EMBL" id="DS737681">
    <property type="protein sequence ID" value="EEC07314.1"/>
    <property type="molecule type" value="Genomic_DNA"/>
</dbReference>
<dbReference type="HOGENOM" id="CLU_2628915_0_0_1"/>
<feature type="compositionally biased region" description="Polar residues" evidence="1">
    <location>
        <begin position="52"/>
        <end position="70"/>
    </location>
</feature>
<evidence type="ECO:0000256" key="1">
    <source>
        <dbReference type="SAM" id="MobiDB-lite"/>
    </source>
</evidence>
<gene>
    <name evidence="2" type="ORF">IscW_ISCW005612</name>
</gene>
<feature type="region of interest" description="Disordered" evidence="1">
    <location>
        <begin position="49"/>
        <end position="78"/>
    </location>
</feature>
<accession>B7PL42</accession>
<reference evidence="3" key="2">
    <citation type="submission" date="2020-05" db="UniProtKB">
        <authorList>
            <consortium name="EnsemblMetazoa"/>
        </authorList>
    </citation>
    <scope>IDENTIFICATION</scope>
    <source>
        <strain evidence="3">wikel</strain>
    </source>
</reference>
<evidence type="ECO:0000313" key="2">
    <source>
        <dbReference type="EMBL" id="EEC07314.1"/>
    </source>
</evidence>
<dbReference type="Proteomes" id="UP000001555">
    <property type="component" value="Unassembled WGS sequence"/>
</dbReference>
<name>B7PL42_IXOSC</name>
<dbReference type="VEuPathDB" id="VectorBase:ISCI005612"/>